<protein>
    <submittedName>
        <fullName evidence="2">7113_t:CDS:1</fullName>
    </submittedName>
</protein>
<dbReference type="OrthoDB" id="2361514at2759"/>
<reference evidence="2" key="1">
    <citation type="submission" date="2021-06" db="EMBL/GenBank/DDBJ databases">
        <authorList>
            <person name="Kallberg Y."/>
            <person name="Tangrot J."/>
            <person name="Rosling A."/>
        </authorList>
    </citation>
    <scope>NUCLEOTIDE SEQUENCE</scope>
    <source>
        <strain evidence="2">CL551</strain>
    </source>
</reference>
<comment type="caution">
    <text evidence="2">The sequence shown here is derived from an EMBL/GenBank/DDBJ whole genome shotgun (WGS) entry which is preliminary data.</text>
</comment>
<feature type="compositionally biased region" description="Acidic residues" evidence="1">
    <location>
        <begin position="138"/>
        <end position="157"/>
    </location>
</feature>
<keyword evidence="3" id="KW-1185">Reference proteome</keyword>
<dbReference type="AlphaFoldDB" id="A0A9N9CZ32"/>
<feature type="compositionally biased region" description="Polar residues" evidence="1">
    <location>
        <begin position="161"/>
        <end position="172"/>
    </location>
</feature>
<dbReference type="PANTHER" id="PTHR45786">
    <property type="entry name" value="DNA BINDING PROTEIN-LIKE"/>
    <property type="match status" value="1"/>
</dbReference>
<organism evidence="2 3">
    <name type="scientific">Acaulospora morrowiae</name>
    <dbReference type="NCBI Taxonomy" id="94023"/>
    <lineage>
        <taxon>Eukaryota</taxon>
        <taxon>Fungi</taxon>
        <taxon>Fungi incertae sedis</taxon>
        <taxon>Mucoromycota</taxon>
        <taxon>Glomeromycotina</taxon>
        <taxon>Glomeromycetes</taxon>
        <taxon>Diversisporales</taxon>
        <taxon>Acaulosporaceae</taxon>
        <taxon>Acaulospora</taxon>
    </lineage>
</organism>
<gene>
    <name evidence="2" type="ORF">AMORRO_LOCUS8463</name>
</gene>
<proteinExistence type="predicted"/>
<dbReference type="Proteomes" id="UP000789342">
    <property type="component" value="Unassembled WGS sequence"/>
</dbReference>
<sequence>MILDSRDRGYFQEPFIDTLIMHRQNLNKISEQEIGEHAEIIEATVNKNSVISIKKHINYAKELDKPTVNETSIESVEHLDYITEPDPSIVIKSSVESIGYVPKLDKHSVEYIGYAPASDKPIVIKSSIESIDSVPESNEPELNELESNESESNEPESNELTISNETVSNTIGSEARKAKTQVNRKRRLERHELGRMDQVCIHCSAKFWIGEKDHNSSRGSPTFAICCAHGKVRLQPLSKPPSYLLDLYTLTGPDADSFRKNIRGYNNILACTSFGANINEFQGRGVSNFQIYGQVYHRIGSLLPAGHTPELNKDIIKNLQDTLDECNPYIQNFRQIRDLIQENATTEISMLIHSDRTQDPGRYGPPTASEVAIIMVGDGHEIEPSSRDILLRLRSGGLQRILEFCPSYDPLHYVLLFPRGDDGWHFDIPLIGAKKRDK</sequence>
<dbReference type="EMBL" id="CAJVPV010007235">
    <property type="protein sequence ID" value="CAG8616422.1"/>
    <property type="molecule type" value="Genomic_DNA"/>
</dbReference>
<evidence type="ECO:0000256" key="1">
    <source>
        <dbReference type="SAM" id="MobiDB-lite"/>
    </source>
</evidence>
<accession>A0A9N9CZ32</accession>
<feature type="non-terminal residue" evidence="2">
    <location>
        <position position="1"/>
    </location>
</feature>
<name>A0A9N9CZ32_9GLOM</name>
<evidence type="ECO:0000313" key="2">
    <source>
        <dbReference type="EMBL" id="CAG8616422.1"/>
    </source>
</evidence>
<feature type="region of interest" description="Disordered" evidence="1">
    <location>
        <begin position="131"/>
        <end position="186"/>
    </location>
</feature>
<dbReference type="PANTHER" id="PTHR45786:SF74">
    <property type="entry name" value="ATP-DEPENDENT DNA HELICASE"/>
    <property type="match status" value="1"/>
</dbReference>
<evidence type="ECO:0000313" key="3">
    <source>
        <dbReference type="Proteomes" id="UP000789342"/>
    </source>
</evidence>